<name>A0A078AW44_STYLE</name>
<feature type="compositionally biased region" description="Polar residues" evidence="2">
    <location>
        <begin position="1"/>
        <end position="24"/>
    </location>
</feature>
<accession>A0A078AW44</accession>
<protein>
    <submittedName>
        <fullName evidence="3">Uncharacterized protein</fullName>
    </submittedName>
</protein>
<dbReference type="AlphaFoldDB" id="A0A078AW44"/>
<keyword evidence="4" id="KW-1185">Reference proteome</keyword>
<sequence length="707" mass="83507">MQIRSTYSNLDDSNPQQDSCIVSNEDSRSQQSSSMREPKVIVVTDKHSKKTRVLIFQSYSEKVCKNQERLQSQCPASLFYNLLILLFQNSPKCFEIESECYQKPYLIDPLTNQRVSFNQIRHRYYYIVDFEDKQNINQESYENMTINNSYNNSSHMTSQASQNTTKDLRILSQYTQNKDIKSQRQIEDHLIERNKDIRAAIQSSYPRYIQVEKYEQFIANHISQSQEFTDKQFSIYEQVIMQQWQDLKNNLRVYQNQLYSASEDLINRNAFIQNKLNFISGIDMEFQNILEEFKQAEEQIQDLERYQEDEQETCLQSLLEGKDSFVPSSIIDEFQDYLKNEQILKNQIKSRKDQLEHQHIQTRAHLLIEKPEQINFRILSPNRNTSESHETHINLGLQVDSTSQLDNGSLDSSQVKEFLGIDSVQSSLQSMQSQIGEYKQAVDTSIIHDGVRQSFSYRFTDFLQNRPSNNLNPISSFLFRDKLRQIQSRTNTVDSPNQRINDRMPFDFKTTKGNENIKESIEIEIAQDEKNTKLKDFEQRQFSPRGLIHQQKQQMGVERIKVAESFEQKMQYLIDQKETLFLVHNNFEKRQLYIQILDLEGNMNLRYLPGNNVIRENLRNLVKLNYGDFQEKGFADQFCKRDGRKNLILSLSFQGVEVPMFLECLNSKQLIDWYKALKVVVQEKFNKHAIILKENLFLIRLNKLQVI</sequence>
<reference evidence="3 4" key="1">
    <citation type="submission" date="2014-06" db="EMBL/GenBank/DDBJ databases">
        <authorList>
            <person name="Swart Estienne"/>
        </authorList>
    </citation>
    <scope>NUCLEOTIDE SEQUENCE [LARGE SCALE GENOMIC DNA]</scope>
    <source>
        <strain evidence="3 4">130c</strain>
    </source>
</reference>
<proteinExistence type="predicted"/>
<evidence type="ECO:0000256" key="2">
    <source>
        <dbReference type="SAM" id="MobiDB-lite"/>
    </source>
</evidence>
<evidence type="ECO:0000313" key="4">
    <source>
        <dbReference type="Proteomes" id="UP000039865"/>
    </source>
</evidence>
<feature type="coiled-coil region" evidence="1">
    <location>
        <begin position="286"/>
        <end position="313"/>
    </location>
</feature>
<evidence type="ECO:0000256" key="1">
    <source>
        <dbReference type="SAM" id="Coils"/>
    </source>
</evidence>
<keyword evidence="1" id="KW-0175">Coiled coil</keyword>
<dbReference type="Proteomes" id="UP000039865">
    <property type="component" value="Unassembled WGS sequence"/>
</dbReference>
<feature type="region of interest" description="Disordered" evidence="2">
    <location>
        <begin position="1"/>
        <end position="38"/>
    </location>
</feature>
<organism evidence="3 4">
    <name type="scientific">Stylonychia lemnae</name>
    <name type="common">Ciliate</name>
    <dbReference type="NCBI Taxonomy" id="5949"/>
    <lineage>
        <taxon>Eukaryota</taxon>
        <taxon>Sar</taxon>
        <taxon>Alveolata</taxon>
        <taxon>Ciliophora</taxon>
        <taxon>Intramacronucleata</taxon>
        <taxon>Spirotrichea</taxon>
        <taxon>Stichotrichia</taxon>
        <taxon>Sporadotrichida</taxon>
        <taxon>Oxytrichidae</taxon>
        <taxon>Stylonychinae</taxon>
        <taxon>Stylonychia</taxon>
    </lineage>
</organism>
<gene>
    <name evidence="3" type="primary">Contig8825.g9425</name>
    <name evidence="3" type="ORF">STYLEM_14078</name>
</gene>
<dbReference type="EMBL" id="CCKQ01013359">
    <property type="protein sequence ID" value="CDW85008.1"/>
    <property type="molecule type" value="Genomic_DNA"/>
</dbReference>
<dbReference type="InParanoid" id="A0A078AW44"/>
<evidence type="ECO:0000313" key="3">
    <source>
        <dbReference type="EMBL" id="CDW85008.1"/>
    </source>
</evidence>